<dbReference type="GO" id="GO:0140359">
    <property type="term" value="F:ABC-type transporter activity"/>
    <property type="evidence" value="ECO:0007669"/>
    <property type="project" value="InterPro"/>
</dbReference>
<dbReference type="InterPro" id="IPR052902">
    <property type="entry name" value="ABC-2_transporter"/>
</dbReference>
<accession>A0A9W6G8G4</accession>
<dbReference type="InterPro" id="IPR047817">
    <property type="entry name" value="ABC2_TM_bact-type"/>
</dbReference>
<evidence type="ECO:0000256" key="3">
    <source>
        <dbReference type="ARBA" id="ARBA00022989"/>
    </source>
</evidence>
<evidence type="ECO:0000259" key="6">
    <source>
        <dbReference type="PROSITE" id="PS51012"/>
    </source>
</evidence>
<protein>
    <recommendedName>
        <fullName evidence="6">ABC transmembrane type-2 domain-containing protein</fullName>
    </recommendedName>
</protein>
<evidence type="ECO:0000256" key="5">
    <source>
        <dbReference type="SAM" id="Phobius"/>
    </source>
</evidence>
<dbReference type="RefSeq" id="WP_270117458.1">
    <property type="nucleotide sequence ID" value="NZ_BAAAOL010000008.1"/>
</dbReference>
<dbReference type="AlphaFoldDB" id="A0A9W6G8G4"/>
<evidence type="ECO:0000256" key="2">
    <source>
        <dbReference type="ARBA" id="ARBA00022692"/>
    </source>
</evidence>
<evidence type="ECO:0000256" key="1">
    <source>
        <dbReference type="ARBA" id="ARBA00004141"/>
    </source>
</evidence>
<dbReference type="PANTHER" id="PTHR43027:SF2">
    <property type="entry name" value="TRANSPORT PERMEASE PROTEIN"/>
    <property type="match status" value="1"/>
</dbReference>
<dbReference type="InterPro" id="IPR013525">
    <property type="entry name" value="ABC2_TM"/>
</dbReference>
<proteinExistence type="predicted"/>
<organism evidence="7 8">
    <name type="scientific">Glycomyces algeriensis</name>
    <dbReference type="NCBI Taxonomy" id="256037"/>
    <lineage>
        <taxon>Bacteria</taxon>
        <taxon>Bacillati</taxon>
        <taxon>Actinomycetota</taxon>
        <taxon>Actinomycetes</taxon>
        <taxon>Glycomycetales</taxon>
        <taxon>Glycomycetaceae</taxon>
        <taxon>Glycomyces</taxon>
    </lineage>
</organism>
<sequence>MSIETVEVTGGTAARTRTGPFLSLVKALGRGWLRDRSQVFFTLLLPLMFMVLLASVFGSTDDAASRLIVVGDAQVFADAEPGDFAISEQSDLETALDAMRDGDADAVVVVEGSGAGTVVRIYPSATSATAGSIAEEKITSYVNGQNLEILSLVAGEEPPLITEVEAADGGSLKPIQYLAPGILAWGIAISGVFGAAGTIVDWKRDKLLRRLRLTPASVRTFLGAKVSVMLAVALGQTAVFLAVAALGFGLELSAWTWFAAPLVLLGTLAFLAIGVVIGGIAQTSPAAAGLSNLVTMPMAFVSGAFYPLALSPEWVQWISYASPMRYLNEALQSVVVYGEPPSAVLPQIGFLAAFAAVVALFSWKTFKFDEL</sequence>
<dbReference type="GO" id="GO:0016020">
    <property type="term" value="C:membrane"/>
    <property type="evidence" value="ECO:0007669"/>
    <property type="project" value="UniProtKB-SubCell"/>
</dbReference>
<feature type="transmembrane region" description="Helical" evidence="5">
    <location>
        <begin position="289"/>
        <end position="309"/>
    </location>
</feature>
<comment type="subcellular location">
    <subcellularLocation>
        <location evidence="1">Membrane</location>
        <topology evidence="1">Multi-pass membrane protein</topology>
    </subcellularLocation>
</comment>
<dbReference type="Proteomes" id="UP001144313">
    <property type="component" value="Unassembled WGS sequence"/>
</dbReference>
<feature type="transmembrane region" description="Helical" evidence="5">
    <location>
        <begin position="254"/>
        <end position="277"/>
    </location>
</feature>
<dbReference type="PROSITE" id="PS51012">
    <property type="entry name" value="ABC_TM2"/>
    <property type="match status" value="1"/>
</dbReference>
<keyword evidence="4 5" id="KW-0472">Membrane</keyword>
<dbReference type="EMBL" id="BSDT01000001">
    <property type="protein sequence ID" value="GLI42143.1"/>
    <property type="molecule type" value="Genomic_DNA"/>
</dbReference>
<dbReference type="Pfam" id="PF12698">
    <property type="entry name" value="ABC2_membrane_3"/>
    <property type="match status" value="1"/>
</dbReference>
<feature type="transmembrane region" description="Helical" evidence="5">
    <location>
        <begin position="344"/>
        <end position="363"/>
    </location>
</feature>
<gene>
    <name evidence="7" type="ORF">GALLR39Z86_19930</name>
</gene>
<feature type="transmembrane region" description="Helical" evidence="5">
    <location>
        <begin position="39"/>
        <end position="57"/>
    </location>
</feature>
<keyword evidence="2 5" id="KW-0812">Transmembrane</keyword>
<feature type="transmembrane region" description="Helical" evidence="5">
    <location>
        <begin position="222"/>
        <end position="248"/>
    </location>
</feature>
<evidence type="ECO:0000313" key="8">
    <source>
        <dbReference type="Proteomes" id="UP001144313"/>
    </source>
</evidence>
<comment type="caution">
    <text evidence="7">The sequence shown here is derived from an EMBL/GenBank/DDBJ whole genome shotgun (WGS) entry which is preliminary data.</text>
</comment>
<name>A0A9W6G8G4_9ACTN</name>
<reference evidence="7" key="1">
    <citation type="submission" date="2022-12" db="EMBL/GenBank/DDBJ databases">
        <title>Reference genome sequencing for broad-spectrum identification of bacterial and archaeal isolates by mass spectrometry.</title>
        <authorList>
            <person name="Sekiguchi Y."/>
            <person name="Tourlousse D.M."/>
        </authorList>
    </citation>
    <scope>NUCLEOTIDE SEQUENCE</scope>
    <source>
        <strain evidence="7">LLR39Z86</strain>
    </source>
</reference>
<keyword evidence="8" id="KW-1185">Reference proteome</keyword>
<evidence type="ECO:0000313" key="7">
    <source>
        <dbReference type="EMBL" id="GLI42143.1"/>
    </source>
</evidence>
<dbReference type="PANTHER" id="PTHR43027">
    <property type="entry name" value="DOXORUBICIN RESISTANCE ABC TRANSPORTER PERMEASE PROTEIN DRRC-RELATED"/>
    <property type="match status" value="1"/>
</dbReference>
<evidence type="ECO:0000256" key="4">
    <source>
        <dbReference type="ARBA" id="ARBA00023136"/>
    </source>
</evidence>
<keyword evidence="3 5" id="KW-1133">Transmembrane helix</keyword>
<feature type="transmembrane region" description="Helical" evidence="5">
    <location>
        <begin position="182"/>
        <end position="202"/>
    </location>
</feature>
<feature type="domain" description="ABC transmembrane type-2" evidence="6">
    <location>
        <begin position="127"/>
        <end position="369"/>
    </location>
</feature>